<protein>
    <recommendedName>
        <fullName evidence="2">Probable transposase IS891/IS1136/IS1341 domain-containing protein</fullName>
    </recommendedName>
</protein>
<proteinExistence type="predicted"/>
<feature type="domain" description="Probable transposase IS891/IS1136/IS1341" evidence="2">
    <location>
        <begin position="33"/>
        <end position="106"/>
    </location>
</feature>
<organism evidence="3">
    <name type="scientific">marine sediment metagenome</name>
    <dbReference type="NCBI Taxonomy" id="412755"/>
    <lineage>
        <taxon>unclassified sequences</taxon>
        <taxon>metagenomes</taxon>
        <taxon>ecological metagenomes</taxon>
    </lineage>
</organism>
<gene>
    <name evidence="3" type="ORF">S03H2_70283</name>
</gene>
<reference evidence="3" key="1">
    <citation type="journal article" date="2014" name="Front. Microbiol.">
        <title>High frequency of phylogenetically diverse reductive dehalogenase-homologous genes in deep subseafloor sedimentary metagenomes.</title>
        <authorList>
            <person name="Kawai M."/>
            <person name="Futagami T."/>
            <person name="Toyoda A."/>
            <person name="Takaki Y."/>
            <person name="Nishi S."/>
            <person name="Hori S."/>
            <person name="Arai W."/>
            <person name="Tsubouchi T."/>
            <person name="Morono Y."/>
            <person name="Uchiyama I."/>
            <person name="Ito T."/>
            <person name="Fujiyama A."/>
            <person name="Inagaki F."/>
            <person name="Takami H."/>
        </authorList>
    </citation>
    <scope>NUCLEOTIDE SEQUENCE</scope>
    <source>
        <strain evidence="3">Expedition CK06-06</strain>
    </source>
</reference>
<feature type="region of interest" description="Disordered" evidence="1">
    <location>
        <begin position="69"/>
        <end position="95"/>
    </location>
</feature>
<dbReference type="Pfam" id="PF01385">
    <property type="entry name" value="OrfB_IS605"/>
    <property type="match status" value="1"/>
</dbReference>
<dbReference type="AlphaFoldDB" id="X1KQB7"/>
<feature type="non-terminal residue" evidence="3">
    <location>
        <position position="107"/>
    </location>
</feature>
<evidence type="ECO:0000313" key="3">
    <source>
        <dbReference type="EMBL" id="GAH92349.1"/>
    </source>
</evidence>
<dbReference type="InterPro" id="IPR001959">
    <property type="entry name" value="Transposase"/>
</dbReference>
<evidence type="ECO:0000259" key="2">
    <source>
        <dbReference type="Pfam" id="PF01385"/>
    </source>
</evidence>
<dbReference type="EMBL" id="BARU01046666">
    <property type="protein sequence ID" value="GAH92349.1"/>
    <property type="molecule type" value="Genomic_DNA"/>
</dbReference>
<sequence>MIVPIFERYILEWYTCFTVEINKEVKEKKKIEDIMIKNMVGIDVGLNNLLATSKKEIIDNPRYLRKSEEKLSRIQKKHSRKKLKSKNRSRSRLKVARIHEKTINQRL</sequence>
<feature type="compositionally biased region" description="Basic residues" evidence="1">
    <location>
        <begin position="73"/>
        <end position="95"/>
    </location>
</feature>
<name>X1KQB7_9ZZZZ</name>
<accession>X1KQB7</accession>
<comment type="caution">
    <text evidence="3">The sequence shown here is derived from an EMBL/GenBank/DDBJ whole genome shotgun (WGS) entry which is preliminary data.</text>
</comment>
<evidence type="ECO:0000256" key="1">
    <source>
        <dbReference type="SAM" id="MobiDB-lite"/>
    </source>
</evidence>